<dbReference type="EMBL" id="VIKR01000004">
    <property type="protein sequence ID" value="TQV72989.1"/>
    <property type="molecule type" value="Genomic_DNA"/>
</dbReference>
<sequence>MQERRAHPREIQEERVKVDVVSQESPKESISYDCFSRDFSRSGVRIHGSQSFNLGTVVSLVIHMSEIDRDFSMAGTIKWITETTEHEILAGIEFNDSRSADLSDWQGLFE</sequence>
<dbReference type="OrthoDB" id="6198906at2"/>
<keyword evidence="3" id="KW-1185">Reference proteome</keyword>
<organism evidence="2 3">
    <name type="scientific">Aliikangiella marina</name>
    <dbReference type="NCBI Taxonomy" id="1712262"/>
    <lineage>
        <taxon>Bacteria</taxon>
        <taxon>Pseudomonadati</taxon>
        <taxon>Pseudomonadota</taxon>
        <taxon>Gammaproteobacteria</taxon>
        <taxon>Oceanospirillales</taxon>
        <taxon>Pleioneaceae</taxon>
        <taxon>Aliikangiella</taxon>
    </lineage>
</organism>
<dbReference type="Pfam" id="PF07238">
    <property type="entry name" value="PilZ"/>
    <property type="match status" value="1"/>
</dbReference>
<comment type="caution">
    <text evidence="2">The sequence shown here is derived from an EMBL/GenBank/DDBJ whole genome shotgun (WGS) entry which is preliminary data.</text>
</comment>
<proteinExistence type="predicted"/>
<dbReference type="Gene3D" id="2.40.10.220">
    <property type="entry name" value="predicted glycosyltransferase like domains"/>
    <property type="match status" value="1"/>
</dbReference>
<evidence type="ECO:0000259" key="1">
    <source>
        <dbReference type="Pfam" id="PF07238"/>
    </source>
</evidence>
<dbReference type="GO" id="GO:0035438">
    <property type="term" value="F:cyclic-di-GMP binding"/>
    <property type="evidence" value="ECO:0007669"/>
    <property type="project" value="InterPro"/>
</dbReference>
<feature type="domain" description="PilZ" evidence="1">
    <location>
        <begin position="3"/>
        <end position="101"/>
    </location>
</feature>
<accession>A0A545T6Z0</accession>
<name>A0A545T6Z0_9GAMM</name>
<dbReference type="InterPro" id="IPR009875">
    <property type="entry name" value="PilZ_domain"/>
</dbReference>
<dbReference type="AlphaFoldDB" id="A0A545T6Z0"/>
<evidence type="ECO:0000313" key="3">
    <source>
        <dbReference type="Proteomes" id="UP000317839"/>
    </source>
</evidence>
<reference evidence="2 3" key="1">
    <citation type="submission" date="2019-06" db="EMBL/GenBank/DDBJ databases">
        <title>Draft genome of Aliikangiella marina GYP-15.</title>
        <authorList>
            <person name="Wang G."/>
        </authorList>
    </citation>
    <scope>NUCLEOTIDE SEQUENCE [LARGE SCALE GENOMIC DNA]</scope>
    <source>
        <strain evidence="2 3">GYP-15</strain>
    </source>
</reference>
<gene>
    <name evidence="2" type="ORF">FLL45_16130</name>
</gene>
<dbReference type="SUPFAM" id="SSF141371">
    <property type="entry name" value="PilZ domain-like"/>
    <property type="match status" value="1"/>
</dbReference>
<protein>
    <submittedName>
        <fullName evidence="2">PilZ domain-containing protein</fullName>
    </submittedName>
</protein>
<evidence type="ECO:0000313" key="2">
    <source>
        <dbReference type="EMBL" id="TQV72989.1"/>
    </source>
</evidence>
<dbReference type="Proteomes" id="UP000317839">
    <property type="component" value="Unassembled WGS sequence"/>
</dbReference>
<dbReference type="RefSeq" id="WP_142943127.1">
    <property type="nucleotide sequence ID" value="NZ_VIKR01000004.1"/>
</dbReference>